<reference evidence="1" key="1">
    <citation type="submission" date="2023-06" db="EMBL/GenBank/DDBJ databases">
        <title>Genome-scale phylogeny and comparative genomics of the fungal order Sordariales.</title>
        <authorList>
            <consortium name="Lawrence Berkeley National Laboratory"/>
            <person name="Hensen N."/>
            <person name="Bonometti L."/>
            <person name="Westerberg I."/>
            <person name="Brannstrom I.O."/>
            <person name="Guillou S."/>
            <person name="Cros-Aarteil S."/>
            <person name="Calhoun S."/>
            <person name="Haridas S."/>
            <person name="Kuo A."/>
            <person name="Mondo S."/>
            <person name="Pangilinan J."/>
            <person name="Riley R."/>
            <person name="Labutti K."/>
            <person name="Andreopoulos B."/>
            <person name="Lipzen A."/>
            <person name="Chen C."/>
            <person name="Yanf M."/>
            <person name="Daum C."/>
            <person name="Ng V."/>
            <person name="Clum A."/>
            <person name="Steindorff A."/>
            <person name="Ohm R."/>
            <person name="Martin F."/>
            <person name="Silar P."/>
            <person name="Natvig D."/>
            <person name="Lalanne C."/>
            <person name="Gautier V."/>
            <person name="Ament-Velasquez S.L."/>
            <person name="Kruys A."/>
            <person name="Hutchinson M.I."/>
            <person name="Powell A.J."/>
            <person name="Barry K."/>
            <person name="Miller A.N."/>
            <person name="Grigoriev I.V."/>
            <person name="Debuchy R."/>
            <person name="Gladieux P."/>
            <person name="Thoren M.H."/>
            <person name="Johannesson H."/>
        </authorList>
    </citation>
    <scope>NUCLEOTIDE SEQUENCE</scope>
    <source>
        <strain evidence="1">PSN4</strain>
    </source>
</reference>
<gene>
    <name evidence="1" type="ORF">QBC47DRAFT_148550</name>
</gene>
<comment type="caution">
    <text evidence="1">The sequence shown here is derived from an EMBL/GenBank/DDBJ whole genome shotgun (WGS) entry which is preliminary data.</text>
</comment>
<dbReference type="AlphaFoldDB" id="A0AAJ0FEE7"/>
<dbReference type="Proteomes" id="UP001239445">
    <property type="component" value="Unassembled WGS sequence"/>
</dbReference>
<accession>A0AAJ0FEE7</accession>
<dbReference type="EMBL" id="MU839829">
    <property type="protein sequence ID" value="KAK1758669.1"/>
    <property type="molecule type" value="Genomic_DNA"/>
</dbReference>
<name>A0AAJ0FEE7_9PEZI</name>
<protein>
    <submittedName>
        <fullName evidence="1">Uncharacterized protein</fullName>
    </submittedName>
</protein>
<keyword evidence="2" id="KW-1185">Reference proteome</keyword>
<proteinExistence type="predicted"/>
<organism evidence="1 2">
    <name type="scientific">Echria macrotheca</name>
    <dbReference type="NCBI Taxonomy" id="438768"/>
    <lineage>
        <taxon>Eukaryota</taxon>
        <taxon>Fungi</taxon>
        <taxon>Dikarya</taxon>
        <taxon>Ascomycota</taxon>
        <taxon>Pezizomycotina</taxon>
        <taxon>Sordariomycetes</taxon>
        <taxon>Sordariomycetidae</taxon>
        <taxon>Sordariales</taxon>
        <taxon>Schizotheciaceae</taxon>
        <taxon>Echria</taxon>
    </lineage>
</organism>
<evidence type="ECO:0000313" key="2">
    <source>
        <dbReference type="Proteomes" id="UP001239445"/>
    </source>
</evidence>
<sequence length="250" mass="27396">MFTASRRFGPTSRGFSGVASDGWKCRPRLAGLAVEAARWCLGTAGVHIRCSFLLAWPANEWRAGTPPGPALCTQLSQWLLLACTRSRRDRHPVSRLEPDLCRRSVDCRPASLNGYEQDRRPTLAVHRSLDLLPSTPSLFLPFCCGARIALFPIHLLVGRWLLHQFPTADLFPPPAPARQRRRVALAGSHCHESDRASSPSVCRPRLVKDRGLAQPSLDPFALSAAFGGFRFVLAAATPDPCDLSSVPIIS</sequence>
<evidence type="ECO:0000313" key="1">
    <source>
        <dbReference type="EMBL" id="KAK1758669.1"/>
    </source>
</evidence>